<dbReference type="KEGG" id="ahb:bsdtb5_02480"/>
<evidence type="ECO:0000313" key="8">
    <source>
        <dbReference type="Proteomes" id="UP000595897"/>
    </source>
</evidence>
<sequence length="246" mass="27795">MNETIKTIQNHRSIRNFLDKDIPDAIIDEILKSAQAMPNSINGQQTSVIVIRDKETKKQIADLTGGQKWIDDAPVFLVFVMDYYKTNIGAEKNNLNQIIHQSIEGTMVGTFDAGLAMGASIISAESLGLGIVPIGGVRKSPAEMIKLLNLPEYTYPVAGLAIGYPKDNSKQKPRLPFNTYKHVEKYQVEGLKNAIDEYDNVMEDYLKEVGREQEGNWSKYTSSIYQYVYYPDVYPTLKDQKFLNDK</sequence>
<dbReference type="PANTHER" id="PTHR43425:SF2">
    <property type="entry name" value="OXYGEN-INSENSITIVE NADPH NITROREDUCTASE"/>
    <property type="match status" value="1"/>
</dbReference>
<dbReference type="PANTHER" id="PTHR43425">
    <property type="entry name" value="OXYGEN-INSENSITIVE NADPH NITROREDUCTASE"/>
    <property type="match status" value="1"/>
</dbReference>
<dbReference type="SUPFAM" id="SSF55469">
    <property type="entry name" value="FMN-dependent nitroreductase-like"/>
    <property type="match status" value="1"/>
</dbReference>
<comment type="similarity">
    <text evidence="1 5">Belongs to the flavin oxidoreductase frp family.</text>
</comment>
<evidence type="ECO:0000256" key="2">
    <source>
        <dbReference type="ARBA" id="ARBA00022630"/>
    </source>
</evidence>
<keyword evidence="5" id="KW-0521">NADP</keyword>
<evidence type="ECO:0000256" key="5">
    <source>
        <dbReference type="PIRNR" id="PIRNR005426"/>
    </source>
</evidence>
<dbReference type="Pfam" id="PF00881">
    <property type="entry name" value="Nitroreductase"/>
    <property type="match status" value="1"/>
</dbReference>
<dbReference type="PIRSF" id="PIRSF005426">
    <property type="entry name" value="Frp"/>
    <property type="match status" value="1"/>
</dbReference>
<evidence type="ECO:0000256" key="1">
    <source>
        <dbReference type="ARBA" id="ARBA00008366"/>
    </source>
</evidence>
<proteinExistence type="inferred from homology"/>
<reference evidence="7 8" key="1">
    <citation type="submission" date="2020-11" db="EMBL/GenBank/DDBJ databases">
        <title>Draft genome sequencing of a Lachnospiraceae strain isolated from anoxic soil subjected to BSD treatment.</title>
        <authorList>
            <person name="Uek A."/>
            <person name="Tonouchi A."/>
        </authorList>
    </citation>
    <scope>NUCLEOTIDE SEQUENCE [LARGE SCALE GENOMIC DNA]</scope>
    <source>
        <strain evidence="7 8">TB5</strain>
    </source>
</reference>
<keyword evidence="4 5" id="KW-0560">Oxidoreductase</keyword>
<dbReference type="Gene3D" id="3.40.109.10">
    <property type="entry name" value="NADH Oxidase"/>
    <property type="match status" value="1"/>
</dbReference>
<keyword evidence="3 5" id="KW-0288">FMN</keyword>
<dbReference type="InterPro" id="IPR000415">
    <property type="entry name" value="Nitroreductase-like"/>
</dbReference>
<name>A0A7R7IAX9_9FIRM</name>
<evidence type="ECO:0000313" key="7">
    <source>
        <dbReference type="EMBL" id="BCN28953.1"/>
    </source>
</evidence>
<keyword evidence="8" id="KW-1185">Reference proteome</keyword>
<feature type="domain" description="Nitroreductase" evidence="6">
    <location>
        <begin position="8"/>
        <end position="164"/>
    </location>
</feature>
<dbReference type="EMBL" id="AP024169">
    <property type="protein sequence ID" value="BCN28953.1"/>
    <property type="molecule type" value="Genomic_DNA"/>
</dbReference>
<dbReference type="CDD" id="cd02146">
    <property type="entry name" value="NfsA-like"/>
    <property type="match status" value="1"/>
</dbReference>
<dbReference type="GO" id="GO:0016491">
    <property type="term" value="F:oxidoreductase activity"/>
    <property type="evidence" value="ECO:0007669"/>
    <property type="project" value="UniProtKB-UniRule"/>
</dbReference>
<dbReference type="RefSeq" id="WP_271714254.1">
    <property type="nucleotide sequence ID" value="NZ_AP024169.1"/>
</dbReference>
<organism evidence="7 8">
    <name type="scientific">Anaeromicropila herbilytica</name>
    <dbReference type="NCBI Taxonomy" id="2785025"/>
    <lineage>
        <taxon>Bacteria</taxon>
        <taxon>Bacillati</taxon>
        <taxon>Bacillota</taxon>
        <taxon>Clostridia</taxon>
        <taxon>Lachnospirales</taxon>
        <taxon>Lachnospiraceae</taxon>
        <taxon>Anaeromicropila</taxon>
    </lineage>
</organism>
<dbReference type="Proteomes" id="UP000595897">
    <property type="component" value="Chromosome"/>
</dbReference>
<evidence type="ECO:0000259" key="6">
    <source>
        <dbReference type="Pfam" id="PF00881"/>
    </source>
</evidence>
<accession>A0A7R7IAX9</accession>
<keyword evidence="2 5" id="KW-0285">Flavoprotein</keyword>
<dbReference type="InterPro" id="IPR016446">
    <property type="entry name" value="Flavin_OxRdtase_Frp"/>
</dbReference>
<gene>
    <name evidence="7" type="ORF">bsdtb5_02480</name>
</gene>
<dbReference type="AlphaFoldDB" id="A0A7R7IAX9"/>
<dbReference type="InterPro" id="IPR029479">
    <property type="entry name" value="Nitroreductase"/>
</dbReference>
<evidence type="ECO:0000256" key="4">
    <source>
        <dbReference type="ARBA" id="ARBA00023002"/>
    </source>
</evidence>
<evidence type="ECO:0000256" key="3">
    <source>
        <dbReference type="ARBA" id="ARBA00022643"/>
    </source>
</evidence>
<protein>
    <submittedName>
        <fullName evidence="7">NADPH-dependent oxidoreductase</fullName>
    </submittedName>
</protein>